<keyword evidence="2" id="KW-1133">Transmembrane helix</keyword>
<feature type="region of interest" description="Disordered" evidence="1">
    <location>
        <begin position="63"/>
        <end position="99"/>
    </location>
</feature>
<accession>A0ABS2TR79</accession>
<evidence type="ECO:0000256" key="1">
    <source>
        <dbReference type="SAM" id="MobiDB-lite"/>
    </source>
</evidence>
<keyword evidence="4" id="KW-1185">Reference proteome</keyword>
<comment type="caution">
    <text evidence="3">The sequence shown here is derived from an EMBL/GenBank/DDBJ whole genome shotgun (WGS) entry which is preliminary data.</text>
</comment>
<keyword evidence="2" id="KW-0812">Transmembrane</keyword>
<proteinExistence type="predicted"/>
<protein>
    <submittedName>
        <fullName evidence="3">Uncharacterized protein</fullName>
    </submittedName>
</protein>
<feature type="transmembrane region" description="Helical" evidence="2">
    <location>
        <begin position="41"/>
        <end position="59"/>
    </location>
</feature>
<reference evidence="3 4" key="1">
    <citation type="submission" date="2021-01" db="EMBL/GenBank/DDBJ databases">
        <title>Streptomyces acididurans sp. nov., isolated from a peat swamp forest soil.</title>
        <authorList>
            <person name="Chantavorakit T."/>
            <person name="Duangmal K."/>
        </authorList>
    </citation>
    <scope>NUCLEOTIDE SEQUENCE [LARGE SCALE GENOMIC DNA]</scope>
    <source>
        <strain evidence="3 4">KK5PA1</strain>
    </source>
</reference>
<organism evidence="3 4">
    <name type="scientific">Actinacidiphila acididurans</name>
    <dbReference type="NCBI Taxonomy" id="2784346"/>
    <lineage>
        <taxon>Bacteria</taxon>
        <taxon>Bacillati</taxon>
        <taxon>Actinomycetota</taxon>
        <taxon>Actinomycetes</taxon>
        <taxon>Kitasatosporales</taxon>
        <taxon>Streptomycetaceae</taxon>
        <taxon>Actinacidiphila</taxon>
    </lineage>
</organism>
<name>A0ABS2TR79_9ACTN</name>
<sequence>MTVEEDDLRALLERGVPQLPAPAQRLERIRERVRRRRRRRAAGVSALLVTAIAGAGVLLPGGGRDGGAGTEPGAPPPAAAGTAAPTTDPRTFTPPPTTDKRLVRFGNPALTLRLPPGWQGSEAYGNVFAASQALWPQAACAQPTQQMCLPLRHQLAPGGGYLVVSVVKSPGLAAKAVPGKNISPALTVPKDCRVEGGTEQWYVMLADPHRPATGKVLTGVYCLARPTAAERRAVQDALLSVSFS</sequence>
<evidence type="ECO:0000256" key="2">
    <source>
        <dbReference type="SAM" id="Phobius"/>
    </source>
</evidence>
<gene>
    <name evidence="3" type="ORF">ITX44_14975</name>
</gene>
<dbReference type="EMBL" id="JADKYB010000007">
    <property type="protein sequence ID" value="MBM9505834.1"/>
    <property type="molecule type" value="Genomic_DNA"/>
</dbReference>
<evidence type="ECO:0000313" key="3">
    <source>
        <dbReference type="EMBL" id="MBM9505834.1"/>
    </source>
</evidence>
<dbReference type="RefSeq" id="WP_205357700.1">
    <property type="nucleotide sequence ID" value="NZ_JADKYB010000007.1"/>
</dbReference>
<keyword evidence="2" id="KW-0472">Membrane</keyword>
<dbReference type="Proteomes" id="UP000749040">
    <property type="component" value="Unassembled WGS sequence"/>
</dbReference>
<feature type="compositionally biased region" description="Low complexity" evidence="1">
    <location>
        <begin position="79"/>
        <end position="91"/>
    </location>
</feature>
<evidence type="ECO:0000313" key="4">
    <source>
        <dbReference type="Proteomes" id="UP000749040"/>
    </source>
</evidence>